<evidence type="ECO:0000313" key="5">
    <source>
        <dbReference type="Proteomes" id="UP000008956"/>
    </source>
</evidence>
<feature type="signal peptide" evidence="3">
    <location>
        <begin position="1"/>
        <end position="26"/>
    </location>
</feature>
<feature type="compositionally biased region" description="Acidic residues" evidence="1">
    <location>
        <begin position="387"/>
        <end position="399"/>
    </location>
</feature>
<dbReference type="KEGG" id="rto:RTO_16830"/>
<protein>
    <recommendedName>
        <fullName evidence="6">Cohesin domain</fullName>
    </recommendedName>
</protein>
<feature type="chain" id="PRO_5003061113" description="Cohesin domain" evidence="3">
    <location>
        <begin position="27"/>
        <end position="489"/>
    </location>
</feature>
<feature type="compositionally biased region" description="Acidic residues" evidence="1">
    <location>
        <begin position="418"/>
        <end position="457"/>
    </location>
</feature>
<dbReference type="GO" id="GO:0030246">
    <property type="term" value="F:carbohydrate binding"/>
    <property type="evidence" value="ECO:0007669"/>
    <property type="project" value="InterPro"/>
</dbReference>
<evidence type="ECO:0000313" key="4">
    <source>
        <dbReference type="EMBL" id="CBL26260.1"/>
    </source>
</evidence>
<dbReference type="HOGENOM" id="CLU_019052_1_0_9"/>
<organism evidence="4 5">
    <name type="scientific">[Ruminococcus] torques L2-14</name>
    <dbReference type="NCBI Taxonomy" id="657313"/>
    <lineage>
        <taxon>Bacteria</taxon>
        <taxon>Bacillati</taxon>
        <taxon>Bacillota</taxon>
        <taxon>Clostridia</taxon>
        <taxon>Lachnospirales</taxon>
        <taxon>Lachnospiraceae</taxon>
        <taxon>Mediterraneibacter</taxon>
    </lineage>
</organism>
<reference evidence="4 5" key="1">
    <citation type="submission" date="2010-03" db="EMBL/GenBank/DDBJ databases">
        <title>The genome sequence of Ruminococcus torques L2-14.</title>
        <authorList>
            <consortium name="metaHIT consortium -- http://www.metahit.eu/"/>
            <person name="Pajon A."/>
            <person name="Turner K."/>
            <person name="Parkhill J."/>
            <person name="Duncan S."/>
            <person name="Flint H."/>
        </authorList>
    </citation>
    <scope>NUCLEOTIDE SEQUENCE [LARGE SCALE GENOMIC DNA]</scope>
    <source>
        <strain evidence="4 5">L2-14</strain>
    </source>
</reference>
<reference evidence="4 5" key="2">
    <citation type="submission" date="2010-03" db="EMBL/GenBank/DDBJ databases">
        <authorList>
            <person name="Pajon A."/>
        </authorList>
    </citation>
    <scope>NUCLEOTIDE SEQUENCE [LARGE SCALE GENOMIC DNA]</scope>
    <source>
        <strain evidence="4 5">L2-14</strain>
    </source>
</reference>
<evidence type="ECO:0000256" key="2">
    <source>
        <dbReference type="SAM" id="Phobius"/>
    </source>
</evidence>
<feature type="region of interest" description="Disordered" evidence="1">
    <location>
        <begin position="387"/>
        <end position="489"/>
    </location>
</feature>
<keyword evidence="3" id="KW-0732">Signal</keyword>
<feature type="compositionally biased region" description="Basic and acidic residues" evidence="1">
    <location>
        <begin position="400"/>
        <end position="409"/>
    </location>
</feature>
<dbReference type="EMBL" id="FP929055">
    <property type="protein sequence ID" value="CBL26260.1"/>
    <property type="molecule type" value="Genomic_DNA"/>
</dbReference>
<dbReference type="STRING" id="33039.ERS852502_00197"/>
<evidence type="ECO:0008006" key="6">
    <source>
        <dbReference type="Google" id="ProtNLM"/>
    </source>
</evidence>
<feature type="transmembrane region" description="Helical" evidence="2">
    <location>
        <begin position="343"/>
        <end position="365"/>
    </location>
</feature>
<dbReference type="PATRIC" id="fig|657313.3.peg.1479"/>
<dbReference type="CDD" id="cd08547">
    <property type="entry name" value="Type_II_cohesin"/>
    <property type="match status" value="1"/>
</dbReference>
<keyword evidence="2" id="KW-1133">Transmembrane helix</keyword>
<evidence type="ECO:0000256" key="1">
    <source>
        <dbReference type="SAM" id="MobiDB-lite"/>
    </source>
</evidence>
<keyword evidence="2" id="KW-0472">Membrane</keyword>
<dbReference type="InterPro" id="IPR008965">
    <property type="entry name" value="CBM2/CBM3_carb-bd_dom_sf"/>
</dbReference>
<dbReference type="RefSeq" id="WP_015528849.1">
    <property type="nucleotide sequence ID" value="NC_021015.1"/>
</dbReference>
<name>D4M4U8_9FIRM</name>
<dbReference type="Proteomes" id="UP000008956">
    <property type="component" value="Chromosome"/>
</dbReference>
<dbReference type="AlphaFoldDB" id="D4M4U8"/>
<dbReference type="Gene3D" id="2.60.40.680">
    <property type="match status" value="1"/>
</dbReference>
<accession>D4M4U8</accession>
<proteinExistence type="predicted"/>
<keyword evidence="2" id="KW-0812">Transmembrane</keyword>
<evidence type="ECO:0000256" key="3">
    <source>
        <dbReference type="SAM" id="SignalP"/>
    </source>
</evidence>
<sequence length="489" mass="53652">MKAKKLAAVALSLCLTVPMFSTIVSAADGSLMFSDPQTKVGEEVSVDLVVRSGNSAVGDADITMSYDTSALQFESGEGVTADSDGKLTYSGSGDGTAKELRTTMTFKALKMGDTTITVDSSKAYLYSDETLTLDQGSSAIKIGQADDGSTEIEANGSESTGAATDITVNVNGTDYNFSEEFATSAIPVGYSETTKTFNGEEHKFVANEAGVTLGYLVDASGEGKFFLYNEDDSTFVPYTELKISDTTSIILLADNGGAKLPDSYQEGELTVADQTYPYWANPENDRYDLLYAVNTRTGEKGFYQYDSQDGTYQSVDVQTTDSTKKEAKGIVGKLESLVKEHPIVLLAGGALIVVVLLVLMIMFAVKLVHRNQELDDLYDEYDIPFEDEEDEEDEEDDEPVTAKKSDRKAFGRKKVKDDDYDDGYDDDFNDDYDAFDEEYADYDFDDDYDDDYDDEYDAPTGNTRNLGRSAKKSKKGRKSDDYDVDFIDL</sequence>
<gene>
    <name evidence="4" type="ORF">RTO_16830</name>
</gene>
<dbReference type="SUPFAM" id="SSF49384">
    <property type="entry name" value="Carbohydrate-binding domain"/>
    <property type="match status" value="1"/>
</dbReference>